<dbReference type="Pfam" id="PF02660">
    <property type="entry name" value="G3P_acyltransf"/>
    <property type="match status" value="1"/>
</dbReference>
<keyword evidence="3 10" id="KW-0808">Transferase</keyword>
<keyword evidence="11" id="KW-0012">Acyltransferase</keyword>
<keyword evidence="8 10" id="KW-0594">Phospholipid biosynthesis</keyword>
<feature type="transmembrane region" description="Helical" evidence="10">
    <location>
        <begin position="144"/>
        <end position="177"/>
    </location>
</feature>
<sequence>MSVIIDIVFIVGAYLIGSIATAILVGRAMGLGDPRQSGSGNPGATNILRIGGKKAAALTLCGDLIKGVIPVVVARWLGAEGWILAVVALATFLGHLYPVYFGFRGGKGVATAMGILLALMPLLGLSVLGVWIVVFAVMRVSSLAALLAATSAIPLVFALSASSSLRALIIVLVILILWRHRSNIQRLLDGRETPFKKS</sequence>
<name>A0A543Q672_ACITH</name>
<gene>
    <name evidence="10 11" type="primary">plsY</name>
    <name evidence="11" type="ORF">DLNHIDIE_01696</name>
</gene>
<dbReference type="GO" id="GO:0005886">
    <property type="term" value="C:plasma membrane"/>
    <property type="evidence" value="ECO:0007669"/>
    <property type="project" value="UniProtKB-SubCell"/>
</dbReference>
<organism evidence="11 12">
    <name type="scientific">Acidithiobacillus thiooxidans ATCC 19377</name>
    <dbReference type="NCBI Taxonomy" id="637390"/>
    <lineage>
        <taxon>Bacteria</taxon>
        <taxon>Pseudomonadati</taxon>
        <taxon>Pseudomonadota</taxon>
        <taxon>Acidithiobacillia</taxon>
        <taxon>Acidithiobacillales</taxon>
        <taxon>Acidithiobacillaceae</taxon>
        <taxon>Acidithiobacillus</taxon>
    </lineage>
</organism>
<evidence type="ECO:0000256" key="1">
    <source>
        <dbReference type="ARBA" id="ARBA00022475"/>
    </source>
</evidence>
<evidence type="ECO:0000256" key="5">
    <source>
        <dbReference type="ARBA" id="ARBA00022989"/>
    </source>
</evidence>
<comment type="caution">
    <text evidence="11">The sequence shown here is derived from an EMBL/GenBank/DDBJ whole genome shotgun (WGS) entry which is preliminary data.</text>
</comment>
<comment type="subcellular location">
    <subcellularLocation>
        <location evidence="10">Cell membrane</location>
        <topology evidence="10">Multi-pass membrane protein</topology>
    </subcellularLocation>
</comment>
<keyword evidence="4 10" id="KW-0812">Transmembrane</keyword>
<keyword evidence="5 10" id="KW-1133">Transmembrane helix</keyword>
<keyword evidence="2 10" id="KW-0444">Lipid biosynthesis</keyword>
<comment type="similarity">
    <text evidence="10">Belongs to the PlsY family.</text>
</comment>
<feature type="transmembrane region" description="Helical" evidence="10">
    <location>
        <begin position="82"/>
        <end position="103"/>
    </location>
</feature>
<keyword evidence="1 10" id="KW-1003">Cell membrane</keyword>
<accession>A0A543Q672</accession>
<comment type="subunit">
    <text evidence="10">Probably interacts with PlsX.</text>
</comment>
<evidence type="ECO:0000256" key="8">
    <source>
        <dbReference type="ARBA" id="ARBA00023209"/>
    </source>
</evidence>
<dbReference type="InterPro" id="IPR003811">
    <property type="entry name" value="G3P_acylTferase_PlsY"/>
</dbReference>
<dbReference type="PANTHER" id="PTHR30309">
    <property type="entry name" value="INNER MEMBRANE PROTEIN YGIH"/>
    <property type="match status" value="1"/>
</dbReference>
<dbReference type="HAMAP" id="MF_01043">
    <property type="entry name" value="PlsY"/>
    <property type="match status" value="1"/>
</dbReference>
<reference evidence="11 12" key="1">
    <citation type="submission" date="2019-03" db="EMBL/GenBank/DDBJ databases">
        <title>New insights into Acidothiobacillus thiooxidans sulfur metabolism through coupled gene expression, solution geochemistry, microscopy and spectroscopy analyses.</title>
        <authorList>
            <person name="Camacho D."/>
            <person name="Frazao R."/>
            <person name="Fouillen A."/>
            <person name="Nanci A."/>
            <person name="Lang B.F."/>
            <person name="Apte S.C."/>
            <person name="Baron C."/>
            <person name="Warren L.A."/>
        </authorList>
    </citation>
    <scope>NUCLEOTIDE SEQUENCE [LARGE SCALE GENOMIC DNA]</scope>
    <source>
        <strain evidence="11 12">ATCC 19377</strain>
    </source>
</reference>
<dbReference type="AlphaFoldDB" id="A0A543Q672"/>
<comment type="function">
    <text evidence="10">Catalyzes the transfer of an acyl group from acyl-phosphate (acyl-PO(4)) to glycerol-3-phosphate (G3P) to form lysophosphatidic acid (LPA). This enzyme utilizes acyl-phosphate as fatty acyl donor, but not acyl-CoA or acyl-ACP.</text>
</comment>
<evidence type="ECO:0000256" key="3">
    <source>
        <dbReference type="ARBA" id="ARBA00022679"/>
    </source>
</evidence>
<evidence type="ECO:0000256" key="2">
    <source>
        <dbReference type="ARBA" id="ARBA00022516"/>
    </source>
</evidence>
<evidence type="ECO:0000313" key="11">
    <source>
        <dbReference type="EMBL" id="TQN51816.1"/>
    </source>
</evidence>
<evidence type="ECO:0000256" key="9">
    <source>
        <dbReference type="ARBA" id="ARBA00023264"/>
    </source>
</evidence>
<dbReference type="NCBIfam" id="TIGR00023">
    <property type="entry name" value="glycerol-3-phosphate 1-O-acyltransferase PlsY"/>
    <property type="match status" value="1"/>
</dbReference>
<proteinExistence type="inferred from homology"/>
<dbReference type="UniPathway" id="UPA00085"/>
<dbReference type="EMBL" id="SZUV01000001">
    <property type="protein sequence ID" value="TQN51816.1"/>
    <property type="molecule type" value="Genomic_DNA"/>
</dbReference>
<keyword evidence="6 10" id="KW-0443">Lipid metabolism</keyword>
<dbReference type="Proteomes" id="UP000315403">
    <property type="component" value="Unassembled WGS sequence"/>
</dbReference>
<dbReference type="EC" id="2.3.1.275" evidence="10"/>
<dbReference type="PANTHER" id="PTHR30309:SF0">
    <property type="entry name" value="GLYCEROL-3-PHOSPHATE ACYLTRANSFERASE-RELATED"/>
    <property type="match status" value="1"/>
</dbReference>
<comment type="pathway">
    <text evidence="10">Lipid metabolism; phospholipid metabolism.</text>
</comment>
<evidence type="ECO:0000256" key="6">
    <source>
        <dbReference type="ARBA" id="ARBA00023098"/>
    </source>
</evidence>
<keyword evidence="7 10" id="KW-0472">Membrane</keyword>
<evidence type="ECO:0000256" key="7">
    <source>
        <dbReference type="ARBA" id="ARBA00023136"/>
    </source>
</evidence>
<dbReference type="RefSeq" id="WP_142087962.1">
    <property type="nucleotide sequence ID" value="NZ_SZUV01000001.1"/>
</dbReference>
<evidence type="ECO:0000256" key="4">
    <source>
        <dbReference type="ARBA" id="ARBA00022692"/>
    </source>
</evidence>
<dbReference type="SMART" id="SM01207">
    <property type="entry name" value="G3P_acyltransf"/>
    <property type="match status" value="1"/>
</dbReference>
<evidence type="ECO:0000256" key="10">
    <source>
        <dbReference type="HAMAP-Rule" id="MF_01043"/>
    </source>
</evidence>
<feature type="transmembrane region" description="Helical" evidence="10">
    <location>
        <begin position="115"/>
        <end position="138"/>
    </location>
</feature>
<keyword evidence="9 10" id="KW-1208">Phospholipid metabolism</keyword>
<comment type="catalytic activity">
    <reaction evidence="10">
        <text>an acyl phosphate + sn-glycerol 3-phosphate = a 1-acyl-sn-glycero-3-phosphate + phosphate</text>
        <dbReference type="Rhea" id="RHEA:34075"/>
        <dbReference type="ChEBI" id="CHEBI:43474"/>
        <dbReference type="ChEBI" id="CHEBI:57597"/>
        <dbReference type="ChEBI" id="CHEBI:57970"/>
        <dbReference type="ChEBI" id="CHEBI:59918"/>
        <dbReference type="EC" id="2.3.1.275"/>
    </reaction>
</comment>
<dbReference type="GO" id="GO:0008654">
    <property type="term" value="P:phospholipid biosynthetic process"/>
    <property type="evidence" value="ECO:0007669"/>
    <property type="project" value="UniProtKB-UniRule"/>
</dbReference>
<dbReference type="GO" id="GO:0043772">
    <property type="term" value="F:acyl-phosphate glycerol-3-phosphate acyltransferase activity"/>
    <property type="evidence" value="ECO:0007669"/>
    <property type="project" value="UniProtKB-UniRule"/>
</dbReference>
<evidence type="ECO:0000313" key="12">
    <source>
        <dbReference type="Proteomes" id="UP000315403"/>
    </source>
</evidence>
<protein>
    <recommendedName>
        <fullName evidence="10">Glycerol-3-phosphate acyltransferase</fullName>
    </recommendedName>
    <alternativeName>
        <fullName evidence="10">Acyl-PO4 G3P acyltransferase</fullName>
    </alternativeName>
    <alternativeName>
        <fullName evidence="10">Acyl-phosphate--glycerol-3-phosphate acyltransferase</fullName>
    </alternativeName>
    <alternativeName>
        <fullName evidence="10">G3P acyltransferase</fullName>
        <shortName evidence="10">GPAT</shortName>
        <ecNumber evidence="10">2.3.1.275</ecNumber>
    </alternativeName>
    <alternativeName>
        <fullName evidence="10">Lysophosphatidic acid synthase</fullName>
        <shortName evidence="10">LPA synthase</shortName>
    </alternativeName>
</protein>
<feature type="transmembrane region" description="Helical" evidence="10">
    <location>
        <begin position="7"/>
        <end position="29"/>
    </location>
</feature>